<gene>
    <name evidence="1" type="primary">ubiT</name>
    <name evidence="3" type="ORF">H3N35_09735</name>
</gene>
<keyword evidence="4" id="KW-1185">Reference proteome</keyword>
<dbReference type="Pfam" id="PF02036">
    <property type="entry name" value="SCP2"/>
    <property type="match status" value="1"/>
</dbReference>
<evidence type="ECO:0000313" key="3">
    <source>
        <dbReference type="EMBL" id="WDE13682.1"/>
    </source>
</evidence>
<evidence type="ECO:0000259" key="2">
    <source>
        <dbReference type="Pfam" id="PF02036"/>
    </source>
</evidence>
<keyword evidence="1" id="KW-0831">Ubiquinone biosynthesis</keyword>
<comment type="function">
    <text evidence="1">Required for O(2)-independent ubiquinone (coenzyme Q) biosynthesis. Likely functions as an accessory factor.</text>
</comment>
<evidence type="ECO:0000256" key="1">
    <source>
        <dbReference type="HAMAP-Rule" id="MF_02231"/>
    </source>
</evidence>
<dbReference type="InterPro" id="IPR003033">
    <property type="entry name" value="SCP2_sterol-bd_dom"/>
</dbReference>
<evidence type="ECO:0000313" key="4">
    <source>
        <dbReference type="Proteomes" id="UP001215231"/>
    </source>
</evidence>
<dbReference type="RefSeq" id="WP_274054098.1">
    <property type="nucleotide sequence ID" value="NZ_CP059693.1"/>
</dbReference>
<dbReference type="HAMAP" id="MF_02231">
    <property type="entry name" value="UbiT"/>
    <property type="match status" value="1"/>
</dbReference>
<comment type="pathway">
    <text evidence="1">Cofactor biosynthesis; ubiquinone biosynthesis.</text>
</comment>
<sequence length="226" mass="25018">MLPISSVITGKANKLSSHLVSGFSKKLPQQILKFAPGLIARANHLPLNIRSGVIRAIPKVITPAFALLPFSAQQKLLLPVLSSVFMEALEDGDFEFLQDKWLRISITDLNINWWLSYDQDRLIMAPAKAFSKGSSFSSPSLQQKEDVSFSGSGDDLLLIAGRKQDPDTLFFQRRLKIEGDTELGLELKNLIDAIDLEHLPGEVHNLVAASAELLQQTKTELSARKE</sequence>
<name>A0ABY7VIV5_9GAMM</name>
<dbReference type="InterPro" id="IPR016830">
    <property type="entry name" value="UbiT"/>
</dbReference>
<proteinExistence type="inferred from homology"/>
<feature type="domain" description="SCP2" evidence="2">
    <location>
        <begin position="91"/>
        <end position="192"/>
    </location>
</feature>
<dbReference type="InterPro" id="IPR036527">
    <property type="entry name" value="SCP2_sterol-bd_dom_sf"/>
</dbReference>
<dbReference type="Proteomes" id="UP001215231">
    <property type="component" value="Chromosome"/>
</dbReference>
<dbReference type="SUPFAM" id="SSF55718">
    <property type="entry name" value="SCP-like"/>
    <property type="match status" value="1"/>
</dbReference>
<dbReference type="Gene3D" id="3.30.1050.10">
    <property type="entry name" value="SCP2 sterol-binding domain"/>
    <property type="match status" value="1"/>
</dbReference>
<protein>
    <recommendedName>
        <fullName evidence="1">Ubiquinone biosynthesis accessory factor UbiT</fullName>
    </recommendedName>
</protein>
<dbReference type="EMBL" id="CP059693">
    <property type="protein sequence ID" value="WDE13682.1"/>
    <property type="molecule type" value="Genomic_DNA"/>
</dbReference>
<comment type="similarity">
    <text evidence="1">Belongs to the UbiT family.</text>
</comment>
<organism evidence="3 4">
    <name type="scientific">Thalassomonas haliotis</name>
    <dbReference type="NCBI Taxonomy" id="485448"/>
    <lineage>
        <taxon>Bacteria</taxon>
        <taxon>Pseudomonadati</taxon>
        <taxon>Pseudomonadota</taxon>
        <taxon>Gammaproteobacteria</taxon>
        <taxon>Alteromonadales</taxon>
        <taxon>Colwelliaceae</taxon>
        <taxon>Thalassomonas</taxon>
    </lineage>
</organism>
<accession>A0ABY7VIV5</accession>
<reference evidence="3 4" key="1">
    <citation type="journal article" date="2022" name="Mar. Drugs">
        <title>Bioassay-Guided Fractionation Leads to the Detection of Cholic Acid Generated by the Rare Thalassomonas sp.</title>
        <authorList>
            <person name="Pheiffer F."/>
            <person name="Schneider Y.K."/>
            <person name="Hansen E.H."/>
            <person name="Andersen J.H."/>
            <person name="Isaksson J."/>
            <person name="Busche T."/>
            <person name="R C."/>
            <person name="Kalinowski J."/>
            <person name="Zyl L.V."/>
            <person name="Trindade M."/>
        </authorList>
    </citation>
    <scope>NUCLEOTIDE SEQUENCE [LARGE SCALE GENOMIC DNA]</scope>
    <source>
        <strain evidence="3 4">A5K-61T</strain>
    </source>
</reference>